<evidence type="ECO:0000256" key="7">
    <source>
        <dbReference type="ARBA" id="ARBA00023033"/>
    </source>
</evidence>
<keyword evidence="9" id="KW-1133">Transmembrane helix</keyword>
<proteinExistence type="inferred from homology"/>
<evidence type="ECO:0000256" key="3">
    <source>
        <dbReference type="ARBA" id="ARBA00022617"/>
    </source>
</evidence>
<dbReference type="SUPFAM" id="SSF48264">
    <property type="entry name" value="Cytochrome P450"/>
    <property type="match status" value="1"/>
</dbReference>
<evidence type="ECO:0000256" key="5">
    <source>
        <dbReference type="ARBA" id="ARBA00023002"/>
    </source>
</evidence>
<feature type="transmembrane region" description="Helical" evidence="9">
    <location>
        <begin position="20"/>
        <end position="38"/>
    </location>
</feature>
<accession>A0A9P6L6X1</accession>
<evidence type="ECO:0000256" key="2">
    <source>
        <dbReference type="ARBA" id="ARBA00010617"/>
    </source>
</evidence>
<dbReference type="Pfam" id="PF00067">
    <property type="entry name" value="p450"/>
    <property type="match status" value="1"/>
</dbReference>
<dbReference type="Gene3D" id="1.10.630.10">
    <property type="entry name" value="Cytochrome P450"/>
    <property type="match status" value="1"/>
</dbReference>
<gene>
    <name evidence="10" type="ORF">BJ322DRAFT_800639</name>
</gene>
<organism evidence="10 11">
    <name type="scientific">Thelephora terrestris</name>
    <dbReference type="NCBI Taxonomy" id="56493"/>
    <lineage>
        <taxon>Eukaryota</taxon>
        <taxon>Fungi</taxon>
        <taxon>Dikarya</taxon>
        <taxon>Basidiomycota</taxon>
        <taxon>Agaricomycotina</taxon>
        <taxon>Agaricomycetes</taxon>
        <taxon>Thelephorales</taxon>
        <taxon>Thelephoraceae</taxon>
        <taxon>Thelephora</taxon>
    </lineage>
</organism>
<dbReference type="EMBL" id="WIUZ02000007">
    <property type="protein sequence ID" value="KAF9784979.1"/>
    <property type="molecule type" value="Genomic_DNA"/>
</dbReference>
<dbReference type="PANTHER" id="PTHR24287:SF1">
    <property type="entry name" value="P450, PUTATIVE (EUROFUNG)-RELATED"/>
    <property type="match status" value="1"/>
</dbReference>
<keyword evidence="11" id="KW-1185">Reference proteome</keyword>
<name>A0A9P6L6X1_9AGAM</name>
<dbReference type="InterPro" id="IPR047146">
    <property type="entry name" value="Cyt_P450_E_CYP52_fungi"/>
</dbReference>
<dbReference type="InterPro" id="IPR001128">
    <property type="entry name" value="Cyt_P450"/>
</dbReference>
<comment type="similarity">
    <text evidence="2">Belongs to the cytochrome P450 family.</text>
</comment>
<evidence type="ECO:0000256" key="9">
    <source>
        <dbReference type="SAM" id="Phobius"/>
    </source>
</evidence>
<evidence type="ECO:0000313" key="11">
    <source>
        <dbReference type="Proteomes" id="UP000736335"/>
    </source>
</evidence>
<feature type="transmembrane region" description="Helical" evidence="9">
    <location>
        <begin position="44"/>
        <end position="62"/>
    </location>
</feature>
<keyword evidence="5" id="KW-0560">Oxidoreductase</keyword>
<dbReference type="PANTHER" id="PTHR24287">
    <property type="entry name" value="P450, PUTATIVE (EUROFUNG)-RELATED"/>
    <property type="match status" value="1"/>
</dbReference>
<evidence type="ECO:0000256" key="4">
    <source>
        <dbReference type="ARBA" id="ARBA00022723"/>
    </source>
</evidence>
<reference evidence="10" key="2">
    <citation type="submission" date="2020-11" db="EMBL/GenBank/DDBJ databases">
        <authorList>
            <consortium name="DOE Joint Genome Institute"/>
            <person name="Kuo A."/>
            <person name="Miyauchi S."/>
            <person name="Kiss E."/>
            <person name="Drula E."/>
            <person name="Kohler A."/>
            <person name="Sanchez-Garcia M."/>
            <person name="Andreopoulos B."/>
            <person name="Barry K.W."/>
            <person name="Bonito G."/>
            <person name="Buee M."/>
            <person name="Carver A."/>
            <person name="Chen C."/>
            <person name="Cichocki N."/>
            <person name="Clum A."/>
            <person name="Culley D."/>
            <person name="Crous P.W."/>
            <person name="Fauchery L."/>
            <person name="Girlanda M."/>
            <person name="Hayes R."/>
            <person name="Keri Z."/>
            <person name="Labutti K."/>
            <person name="Lipzen A."/>
            <person name="Lombard V."/>
            <person name="Magnuson J."/>
            <person name="Maillard F."/>
            <person name="Morin E."/>
            <person name="Murat C."/>
            <person name="Nolan M."/>
            <person name="Ohm R."/>
            <person name="Pangilinan J."/>
            <person name="Pereira M."/>
            <person name="Perotto S."/>
            <person name="Peter M."/>
            <person name="Riley R."/>
            <person name="Sitrit Y."/>
            <person name="Stielow B."/>
            <person name="Szollosi G."/>
            <person name="Zifcakova L."/>
            <person name="Stursova M."/>
            <person name="Spatafora J.W."/>
            <person name="Tedersoo L."/>
            <person name="Vaario L.-M."/>
            <person name="Yamada A."/>
            <person name="Yan M."/>
            <person name="Wang P."/>
            <person name="Xu J."/>
            <person name="Bruns T."/>
            <person name="Baldrian P."/>
            <person name="Vilgalys R."/>
            <person name="Henrissat B."/>
            <person name="Grigoriev I.V."/>
            <person name="Hibbett D."/>
            <person name="Nagy L.G."/>
            <person name="Martin F.M."/>
        </authorList>
    </citation>
    <scope>NUCLEOTIDE SEQUENCE</scope>
    <source>
        <strain evidence="10">UH-Tt-Lm1</strain>
    </source>
</reference>
<keyword evidence="7 10" id="KW-0503">Monooxygenase</keyword>
<dbReference type="Proteomes" id="UP000736335">
    <property type="component" value="Unassembled WGS sequence"/>
</dbReference>
<evidence type="ECO:0000313" key="10">
    <source>
        <dbReference type="EMBL" id="KAF9784979.1"/>
    </source>
</evidence>
<keyword evidence="3 8" id="KW-0349">Heme</keyword>
<dbReference type="GO" id="GO:0016705">
    <property type="term" value="F:oxidoreductase activity, acting on paired donors, with incorporation or reduction of molecular oxygen"/>
    <property type="evidence" value="ECO:0007669"/>
    <property type="project" value="InterPro"/>
</dbReference>
<evidence type="ECO:0000256" key="6">
    <source>
        <dbReference type="ARBA" id="ARBA00023004"/>
    </source>
</evidence>
<sequence>MGQSYDYSIQSVRLRVLGDLFRGCVIPAGVIFLALRLAGIRLGFISGALVFPVAALTGSYLLSVYRDHVDAREANKLGAITVPRVKGNLPGNLDVLFRLLRNQERGYMMDAFSELYKECNSTTVNLRILWTDKYITMDSEHIKYIYNAGFSKFWRGHTQKEIVECFLGTGILNRDDDEWKTHRMIARPFFASDRVSHLDLFERHAQKAMSVMLNTDPGDSLDFEDLVARFTVDAASEFLFGENLNTLSYGKDGFNSFTNAFMAIQALIRKRSTVGDWWPLLELFKDKSEGHKRTIRSWVDPLVVRAVRIQKEMKEKGQSVNPDDCTFLEYLATTTQDVEVIRDQLLNILLAARDTTTALVSHVVYFFAEHPDVLKKAREEILEALGPEGTPTVENMRGLKYLRAVLNETLRLFSPLPGSLRGTRDQGVAFPRSDATHNSPPMYVPPRTPIATMPYLMQRNKALWGPDAEEFKPDRWFDPEVLKTVAANSSVFVPFASGPRSCIGQNYALNEATLFLVRLLQRFEEFTIDERKQLSPPWTKDPTIDMGLKHSRGGTSRKGIERIWPGFTIVIHIRGGLWMRFKKASE</sequence>
<keyword evidence="9" id="KW-0812">Transmembrane</keyword>
<keyword evidence="4 8" id="KW-0479">Metal-binding</keyword>
<dbReference type="InterPro" id="IPR002401">
    <property type="entry name" value="Cyt_P450_E_grp-I"/>
</dbReference>
<comment type="caution">
    <text evidence="10">The sequence shown here is derived from an EMBL/GenBank/DDBJ whole genome shotgun (WGS) entry which is preliminary data.</text>
</comment>
<comment type="cofactor">
    <cofactor evidence="1 8">
        <name>heme</name>
        <dbReference type="ChEBI" id="CHEBI:30413"/>
    </cofactor>
</comment>
<dbReference type="GO" id="GO:0005506">
    <property type="term" value="F:iron ion binding"/>
    <property type="evidence" value="ECO:0007669"/>
    <property type="project" value="InterPro"/>
</dbReference>
<feature type="binding site" description="axial binding residue" evidence="8">
    <location>
        <position position="502"/>
    </location>
    <ligand>
        <name>heme</name>
        <dbReference type="ChEBI" id="CHEBI:30413"/>
    </ligand>
    <ligandPart>
        <name>Fe</name>
        <dbReference type="ChEBI" id="CHEBI:18248"/>
    </ligandPart>
</feature>
<keyword evidence="9" id="KW-0472">Membrane</keyword>
<dbReference type="GO" id="GO:0020037">
    <property type="term" value="F:heme binding"/>
    <property type="evidence" value="ECO:0007669"/>
    <property type="project" value="InterPro"/>
</dbReference>
<dbReference type="AlphaFoldDB" id="A0A9P6L6X1"/>
<keyword evidence="6 8" id="KW-0408">Iron</keyword>
<evidence type="ECO:0000256" key="1">
    <source>
        <dbReference type="ARBA" id="ARBA00001971"/>
    </source>
</evidence>
<dbReference type="PRINTS" id="PR00463">
    <property type="entry name" value="EP450I"/>
</dbReference>
<dbReference type="InterPro" id="IPR036396">
    <property type="entry name" value="Cyt_P450_sf"/>
</dbReference>
<protein>
    <submittedName>
        <fullName evidence="10">Cytochrome P450 monooxygenase CYP63</fullName>
    </submittedName>
</protein>
<dbReference type="OrthoDB" id="1470350at2759"/>
<reference evidence="10" key="1">
    <citation type="journal article" date="2020" name="Nat. Commun.">
        <title>Large-scale genome sequencing of mycorrhizal fungi provides insights into the early evolution of symbiotic traits.</title>
        <authorList>
            <person name="Miyauchi S."/>
            <person name="Kiss E."/>
            <person name="Kuo A."/>
            <person name="Drula E."/>
            <person name="Kohler A."/>
            <person name="Sanchez-Garcia M."/>
            <person name="Morin E."/>
            <person name="Andreopoulos B."/>
            <person name="Barry K.W."/>
            <person name="Bonito G."/>
            <person name="Buee M."/>
            <person name="Carver A."/>
            <person name="Chen C."/>
            <person name="Cichocki N."/>
            <person name="Clum A."/>
            <person name="Culley D."/>
            <person name="Crous P.W."/>
            <person name="Fauchery L."/>
            <person name="Girlanda M."/>
            <person name="Hayes R.D."/>
            <person name="Keri Z."/>
            <person name="LaButti K."/>
            <person name="Lipzen A."/>
            <person name="Lombard V."/>
            <person name="Magnuson J."/>
            <person name="Maillard F."/>
            <person name="Murat C."/>
            <person name="Nolan M."/>
            <person name="Ohm R.A."/>
            <person name="Pangilinan J."/>
            <person name="Pereira M.F."/>
            <person name="Perotto S."/>
            <person name="Peter M."/>
            <person name="Pfister S."/>
            <person name="Riley R."/>
            <person name="Sitrit Y."/>
            <person name="Stielow J.B."/>
            <person name="Szollosi G."/>
            <person name="Zifcakova L."/>
            <person name="Stursova M."/>
            <person name="Spatafora J.W."/>
            <person name="Tedersoo L."/>
            <person name="Vaario L.M."/>
            <person name="Yamada A."/>
            <person name="Yan M."/>
            <person name="Wang P."/>
            <person name="Xu J."/>
            <person name="Bruns T."/>
            <person name="Baldrian P."/>
            <person name="Vilgalys R."/>
            <person name="Dunand C."/>
            <person name="Henrissat B."/>
            <person name="Grigoriev I.V."/>
            <person name="Hibbett D."/>
            <person name="Nagy L.G."/>
            <person name="Martin F.M."/>
        </authorList>
    </citation>
    <scope>NUCLEOTIDE SEQUENCE</scope>
    <source>
        <strain evidence="10">UH-Tt-Lm1</strain>
    </source>
</reference>
<dbReference type="PRINTS" id="PR00385">
    <property type="entry name" value="P450"/>
</dbReference>
<dbReference type="GO" id="GO:0004497">
    <property type="term" value="F:monooxygenase activity"/>
    <property type="evidence" value="ECO:0007669"/>
    <property type="project" value="UniProtKB-KW"/>
</dbReference>
<evidence type="ECO:0000256" key="8">
    <source>
        <dbReference type="PIRSR" id="PIRSR602401-1"/>
    </source>
</evidence>